<keyword evidence="4" id="KW-1133">Transmembrane helix</keyword>
<gene>
    <name evidence="6" type="ordered locus">RSal33209_0437</name>
</gene>
<dbReference type="PANTHER" id="PTHR22926:SF5">
    <property type="entry name" value="PHOSPHO-N-ACETYLMURAMOYL-PENTAPEPTIDE-TRANSFERASE HOMOLOG"/>
    <property type="match status" value="1"/>
</dbReference>
<dbReference type="AlphaFoldDB" id="A9WM07"/>
<reference evidence="7" key="1">
    <citation type="journal article" date="2008" name="J. Bacteriol.">
        <title>Genome sequence of the fish pathogen Renibacterium salmoninarum suggests reductive evolution away from an environmental Arthrobacter ancestor.</title>
        <authorList>
            <person name="Wiens G.D."/>
            <person name="Rockey D.D."/>
            <person name="Wu Z."/>
            <person name="Chang J."/>
            <person name="Levy R."/>
            <person name="Crane S."/>
            <person name="Chen D.S."/>
            <person name="Capri G.R."/>
            <person name="Burnett J.R."/>
            <person name="Sudheesh P.S."/>
            <person name="Schipma M.J."/>
            <person name="Burd H."/>
            <person name="Bhattacharyya A."/>
            <person name="Rhodes L.D."/>
            <person name="Kaul R."/>
            <person name="Strom M.S."/>
        </authorList>
    </citation>
    <scope>NUCLEOTIDE SEQUENCE [LARGE SCALE GENOMIC DNA]</scope>
    <source>
        <strain evidence="7">ATCC 33209 / DSM 20767 / JCM 11484 / NBRC 15589 / NCIMB 2235</strain>
    </source>
</reference>
<dbReference type="Proteomes" id="UP000002007">
    <property type="component" value="Chromosome"/>
</dbReference>
<organism evidence="6 7">
    <name type="scientific">Renibacterium salmoninarum (strain ATCC 33209 / DSM 20767 / JCM 11484 / NBRC 15589 / NCIMB 2235)</name>
    <dbReference type="NCBI Taxonomy" id="288705"/>
    <lineage>
        <taxon>Bacteria</taxon>
        <taxon>Bacillati</taxon>
        <taxon>Actinomycetota</taxon>
        <taxon>Actinomycetes</taxon>
        <taxon>Micrococcales</taxon>
        <taxon>Micrococcaceae</taxon>
        <taxon>Renibacterium</taxon>
    </lineage>
</organism>
<keyword evidence="2 6" id="KW-0808">Transferase</keyword>
<evidence type="ECO:0000256" key="1">
    <source>
        <dbReference type="ARBA" id="ARBA00004141"/>
    </source>
</evidence>
<dbReference type="GO" id="GO:0005886">
    <property type="term" value="C:plasma membrane"/>
    <property type="evidence" value="ECO:0007669"/>
    <property type="project" value="TreeGrafter"/>
</dbReference>
<dbReference type="GO" id="GO:0044038">
    <property type="term" value="P:cell wall macromolecule biosynthetic process"/>
    <property type="evidence" value="ECO:0007669"/>
    <property type="project" value="TreeGrafter"/>
</dbReference>
<evidence type="ECO:0000256" key="5">
    <source>
        <dbReference type="ARBA" id="ARBA00023136"/>
    </source>
</evidence>
<dbReference type="EC" id="2.7.8.13" evidence="6"/>
<dbReference type="PANTHER" id="PTHR22926">
    <property type="entry name" value="PHOSPHO-N-ACETYLMURAMOYL-PENTAPEPTIDE-TRANSFERASE"/>
    <property type="match status" value="1"/>
</dbReference>
<keyword evidence="7" id="KW-1185">Reference proteome</keyword>
<dbReference type="eggNOG" id="COG0472">
    <property type="taxonomic scope" value="Bacteria"/>
</dbReference>
<accession>A9WM07</accession>
<dbReference type="InterPro" id="IPR018480">
    <property type="entry name" value="PNAcMuramoyl-5peptid_Trfase_CS"/>
</dbReference>
<comment type="subcellular location">
    <subcellularLocation>
        <location evidence="1">Membrane</location>
        <topology evidence="1">Multi-pass membrane protein</topology>
    </subcellularLocation>
</comment>
<protein>
    <submittedName>
        <fullName evidence="6">Phospho-N-acetylmuramoyl-pentapeptide-transferase</fullName>
        <ecNumber evidence="6">2.7.8.13</ecNumber>
    </submittedName>
</protein>
<evidence type="ECO:0000313" key="6">
    <source>
        <dbReference type="EMBL" id="ABY22188.1"/>
    </source>
</evidence>
<keyword evidence="5" id="KW-0472">Membrane</keyword>
<evidence type="ECO:0000256" key="4">
    <source>
        <dbReference type="ARBA" id="ARBA00022989"/>
    </source>
</evidence>
<dbReference type="GO" id="GO:0071555">
    <property type="term" value="P:cell wall organization"/>
    <property type="evidence" value="ECO:0007669"/>
    <property type="project" value="TreeGrafter"/>
</dbReference>
<dbReference type="STRING" id="288705.RSal33209_0437"/>
<dbReference type="InterPro" id="IPR000715">
    <property type="entry name" value="Glycosyl_transferase_4"/>
</dbReference>
<sequence length="100" mass="10450">MIALLLASVLALLLSLFLAPLFARLLVKRNYGQFIREYGPESHHTKRGTPNMGGVVIIGSVVVAYLATHSITMIFGASTGPSPSGLLLLMVTVGMGGGVP</sequence>
<proteinExistence type="predicted"/>
<evidence type="ECO:0000313" key="7">
    <source>
        <dbReference type="Proteomes" id="UP000002007"/>
    </source>
</evidence>
<dbReference type="EMBL" id="CP000910">
    <property type="protein sequence ID" value="ABY22188.1"/>
    <property type="molecule type" value="Genomic_DNA"/>
</dbReference>
<name>A9WM07_RENSM</name>
<keyword evidence="3" id="KW-0812">Transmembrane</keyword>
<dbReference type="GO" id="GO:0016780">
    <property type="term" value="F:phosphotransferase activity, for other substituted phosphate groups"/>
    <property type="evidence" value="ECO:0007669"/>
    <property type="project" value="InterPro"/>
</dbReference>
<dbReference type="Pfam" id="PF10555">
    <property type="entry name" value="MraY_sig1"/>
    <property type="match status" value="1"/>
</dbReference>
<dbReference type="HOGENOM" id="CLU_2303713_0_0_11"/>
<evidence type="ECO:0000256" key="3">
    <source>
        <dbReference type="ARBA" id="ARBA00022692"/>
    </source>
</evidence>
<dbReference type="KEGG" id="rsa:RSal33209_0437"/>
<evidence type="ECO:0000256" key="2">
    <source>
        <dbReference type="ARBA" id="ARBA00022679"/>
    </source>
</evidence>